<name>A0ABQ0E133_9PORP</name>
<sequence>MNRLKHMRTAFITLVLALVASLCMQAQQNMSTDFNGLTLTIRPFYSDYVAKMDEIPVDTWSANPYLHCQFIETIPSSLITPADTFFIDQAPVKMLTYAWTQTVAGVFLLPYIQAEYVREFNLEKFLVAPAIRWKENKNFSDRAILRYTYVSPFQIRMNGYYSPTCFLMPEELNYFFSRKGVPQDSLRITVDASDALFYTRSDRPLIPDPIDPALKRIDCTVSTAPSIFFLYRPAFLHKEKTIEGIDIDVLFQHLDKSHKLTNESEIKLELELLPLKDTSPIDSAICRLQQIVPPLDKLTKPLGSSPTKVDLIVSNMYQSWDGSGYTYGKAFPYTENNVLLVDPDDYYSRVLTHEMTHLFLPFVELGQASWMSSVDKYILNEALVEYVACVIHKEYTGESFWEEKERYVSENVDSTMLNNVSQIEEVTYTGEDSNSSYWLYYTYIPHCIHQKALVSGGDWATAERIISIYKRGIETNWDEGTMRPILNQFKDDFGIHLNNK</sequence>
<evidence type="ECO:0000313" key="2">
    <source>
        <dbReference type="EMBL" id="GAB1251417.1"/>
    </source>
</evidence>
<proteinExistence type="predicted"/>
<protein>
    <recommendedName>
        <fullName evidence="4">Peptidase MA superfamily protein</fullName>
    </recommendedName>
</protein>
<evidence type="ECO:0000313" key="3">
    <source>
        <dbReference type="Proteomes" id="UP001628220"/>
    </source>
</evidence>
<keyword evidence="3" id="KW-1185">Reference proteome</keyword>
<evidence type="ECO:0008006" key="4">
    <source>
        <dbReference type="Google" id="ProtNLM"/>
    </source>
</evidence>
<reference evidence="2 3" key="1">
    <citation type="journal article" date="2025" name="Int. J. Syst. Evol. Microbiol.">
        <title>Desulfovibrio falkowii sp. nov., Porphyromonas miyakawae sp. nov., Mediterraneibacter flintii sp. nov. and Owariibacterium komagatae gen. nov., sp. nov., isolated from human faeces.</title>
        <authorList>
            <person name="Hamaguchi T."/>
            <person name="Ohara M."/>
            <person name="Hisatomi A."/>
            <person name="Sekiguchi K."/>
            <person name="Takeda J.I."/>
            <person name="Ueyama J."/>
            <person name="Ito M."/>
            <person name="Nishiwaki H."/>
            <person name="Ogi T."/>
            <person name="Hirayama M."/>
            <person name="Ohkuma M."/>
            <person name="Sakamoto M."/>
            <person name="Ohno K."/>
        </authorList>
    </citation>
    <scope>NUCLEOTIDE SEQUENCE [LARGE SCALE GENOMIC DNA]</scope>
    <source>
        <strain evidence="2 3">13CB11C</strain>
    </source>
</reference>
<feature type="chain" id="PRO_5045353549" description="Peptidase MA superfamily protein" evidence="1">
    <location>
        <begin position="27"/>
        <end position="500"/>
    </location>
</feature>
<feature type="signal peptide" evidence="1">
    <location>
        <begin position="1"/>
        <end position="26"/>
    </location>
</feature>
<accession>A0ABQ0E133</accession>
<dbReference type="EMBL" id="BAAFSF010000001">
    <property type="protein sequence ID" value="GAB1251417.1"/>
    <property type="molecule type" value="Genomic_DNA"/>
</dbReference>
<keyword evidence="1" id="KW-0732">Signal</keyword>
<organism evidence="2 3">
    <name type="scientific">Porphyromonas miyakawae</name>
    <dbReference type="NCBI Taxonomy" id="3137470"/>
    <lineage>
        <taxon>Bacteria</taxon>
        <taxon>Pseudomonadati</taxon>
        <taxon>Bacteroidota</taxon>
        <taxon>Bacteroidia</taxon>
        <taxon>Bacteroidales</taxon>
        <taxon>Porphyromonadaceae</taxon>
        <taxon>Porphyromonas</taxon>
    </lineage>
</organism>
<dbReference type="Proteomes" id="UP001628220">
    <property type="component" value="Unassembled WGS sequence"/>
</dbReference>
<evidence type="ECO:0000256" key="1">
    <source>
        <dbReference type="SAM" id="SignalP"/>
    </source>
</evidence>
<gene>
    <name evidence="2" type="ORF">Tsumi_05210</name>
</gene>
<comment type="caution">
    <text evidence="2">The sequence shown here is derived from an EMBL/GenBank/DDBJ whole genome shotgun (WGS) entry which is preliminary data.</text>
</comment>